<protein>
    <submittedName>
        <fullName evidence="2">Nucleotide-sugar epimerase</fullName>
    </submittedName>
</protein>
<dbReference type="GO" id="GO:0004029">
    <property type="term" value="F:aldehyde dehydrogenase (NAD+) activity"/>
    <property type="evidence" value="ECO:0007669"/>
    <property type="project" value="TreeGrafter"/>
</dbReference>
<dbReference type="SUPFAM" id="SSF51735">
    <property type="entry name" value="NAD(P)-binding Rossmann-fold domains"/>
    <property type="match status" value="1"/>
</dbReference>
<dbReference type="InterPro" id="IPR036291">
    <property type="entry name" value="NAD(P)-bd_dom_sf"/>
</dbReference>
<proteinExistence type="predicted"/>
<name>A0AAU7ASA5_9ACTN</name>
<dbReference type="GO" id="GO:0005737">
    <property type="term" value="C:cytoplasm"/>
    <property type="evidence" value="ECO:0007669"/>
    <property type="project" value="TreeGrafter"/>
</dbReference>
<accession>A0AAU7ASA5</accession>
<dbReference type="Gene3D" id="3.40.50.720">
    <property type="entry name" value="NAD(P)-binding Rossmann-like Domain"/>
    <property type="match status" value="1"/>
</dbReference>
<dbReference type="RefSeq" id="WP_354701104.1">
    <property type="nucleotide sequence ID" value="NZ_CP114014.1"/>
</dbReference>
<sequence>MKILIAGATGAIGRPLCRLLQADGHEVAGLARSAERAAALRAAGVEPHVCDVYDAGSVHDAVAAAAPEVLIHQLTAIPANVDIRRYERDFAQTERLRREATPHLMAAARAAGVRRVLCQSISFMTAPQGPRIHDESARSFTEAQHQFGPMVRATDAMERSVLGTPDVEGVVLRYGFFYGPGTSYSPDGGIVAEIARRRFPVAGGGTGVSSFVHIDDAAAATVAALTGGTPGIYNVCDDEPAAMHEWLPAMAAAAGAKPPRRVPAFLARLAAGAHAVHFATEMRGNSNAKFKRTFGWTPSHPSWQEGFDEVFATR</sequence>
<dbReference type="PANTHER" id="PTHR48079:SF6">
    <property type="entry name" value="NAD(P)-BINDING DOMAIN-CONTAINING PROTEIN-RELATED"/>
    <property type="match status" value="1"/>
</dbReference>
<dbReference type="KEGG" id="parq:DSM112329_01410"/>
<dbReference type="PANTHER" id="PTHR48079">
    <property type="entry name" value="PROTEIN YEEZ"/>
    <property type="match status" value="1"/>
</dbReference>
<dbReference type="InterPro" id="IPR051783">
    <property type="entry name" value="NAD(P)-dependent_oxidoreduct"/>
</dbReference>
<dbReference type="InterPro" id="IPR001509">
    <property type="entry name" value="Epimerase_deHydtase"/>
</dbReference>
<feature type="domain" description="NAD-dependent epimerase/dehydratase" evidence="1">
    <location>
        <begin position="3"/>
        <end position="236"/>
    </location>
</feature>
<organism evidence="2">
    <name type="scientific">Paraconexibacter sp. AEG42_29</name>
    <dbReference type="NCBI Taxonomy" id="2997339"/>
    <lineage>
        <taxon>Bacteria</taxon>
        <taxon>Bacillati</taxon>
        <taxon>Actinomycetota</taxon>
        <taxon>Thermoleophilia</taxon>
        <taxon>Solirubrobacterales</taxon>
        <taxon>Paraconexibacteraceae</taxon>
        <taxon>Paraconexibacter</taxon>
    </lineage>
</organism>
<gene>
    <name evidence="2" type="ORF">DSM112329_01410</name>
</gene>
<dbReference type="AlphaFoldDB" id="A0AAU7ASA5"/>
<evidence type="ECO:0000313" key="2">
    <source>
        <dbReference type="EMBL" id="XAY04575.1"/>
    </source>
</evidence>
<evidence type="ECO:0000259" key="1">
    <source>
        <dbReference type="Pfam" id="PF01370"/>
    </source>
</evidence>
<dbReference type="Pfam" id="PF01370">
    <property type="entry name" value="Epimerase"/>
    <property type="match status" value="1"/>
</dbReference>
<reference evidence="2" key="1">
    <citation type="submission" date="2022-12" db="EMBL/GenBank/DDBJ databases">
        <title>Paraconexibacter alkalitolerans sp. nov. and Baekduia alba sp. nov., isolated from soil and emended description of the genera Paraconexibacter (Chun et al., 2020) and Baekduia (An et al., 2020).</title>
        <authorList>
            <person name="Vieira S."/>
            <person name="Huber K.J."/>
            <person name="Geppert A."/>
            <person name="Wolf J."/>
            <person name="Neumann-Schaal M."/>
            <person name="Muesken M."/>
            <person name="Overmann J."/>
        </authorList>
    </citation>
    <scope>NUCLEOTIDE SEQUENCE</scope>
    <source>
        <strain evidence="2">AEG42_29</strain>
    </source>
</reference>
<dbReference type="EMBL" id="CP114014">
    <property type="protein sequence ID" value="XAY04575.1"/>
    <property type="molecule type" value="Genomic_DNA"/>
</dbReference>